<evidence type="ECO:0000313" key="3">
    <source>
        <dbReference type="Proteomes" id="UP000077275"/>
    </source>
</evidence>
<dbReference type="EMBL" id="LWMW01000090">
    <property type="protein sequence ID" value="KZX16523.1"/>
    <property type="molecule type" value="Genomic_DNA"/>
</dbReference>
<dbReference type="AlphaFoldDB" id="A0A166ED36"/>
<feature type="domain" description="TfoX C-terminal" evidence="1">
    <location>
        <begin position="2"/>
        <end position="79"/>
    </location>
</feature>
<reference evidence="2 3" key="1">
    <citation type="submission" date="2016-04" db="EMBL/GenBank/DDBJ databases">
        <title>Genome sequence of Methanobrevibacter cuticularis DSM 11139.</title>
        <authorList>
            <person name="Poehlein A."/>
            <person name="Seedorf H."/>
            <person name="Daniel R."/>
        </authorList>
    </citation>
    <scope>NUCLEOTIDE SEQUENCE [LARGE SCALE GENOMIC DNA]</scope>
    <source>
        <strain evidence="2 3">DSM 11139</strain>
    </source>
</reference>
<dbReference type="PANTHER" id="PTHR36121:SF1">
    <property type="entry name" value="PROTEIN SXY"/>
    <property type="match status" value="1"/>
</dbReference>
<dbReference type="PANTHER" id="PTHR36121">
    <property type="entry name" value="PROTEIN SXY"/>
    <property type="match status" value="1"/>
</dbReference>
<accession>A0A166ED36</accession>
<dbReference type="RefSeq" id="WP_067259097.1">
    <property type="nucleotide sequence ID" value="NZ_LWMW01000090.1"/>
</dbReference>
<dbReference type="PATRIC" id="fig|47311.3.peg.839"/>
<dbReference type="InterPro" id="IPR047525">
    <property type="entry name" value="TfoX-like"/>
</dbReference>
<dbReference type="Pfam" id="PF04994">
    <property type="entry name" value="TfoX_C"/>
    <property type="match status" value="1"/>
</dbReference>
<protein>
    <recommendedName>
        <fullName evidence="1">TfoX C-terminal domain-containing protein</fullName>
    </recommendedName>
</protein>
<evidence type="ECO:0000259" key="1">
    <source>
        <dbReference type="Pfam" id="PF04994"/>
    </source>
</evidence>
<evidence type="ECO:0000313" key="2">
    <source>
        <dbReference type="EMBL" id="KZX16523.1"/>
    </source>
</evidence>
<dbReference type="InterPro" id="IPR007077">
    <property type="entry name" value="TfoX_C"/>
</dbReference>
<keyword evidence="3" id="KW-1185">Reference proteome</keyword>
<dbReference type="Proteomes" id="UP000077275">
    <property type="component" value="Unassembled WGS sequence"/>
</dbReference>
<gene>
    <name evidence="2" type="ORF">MBCUT_07570</name>
</gene>
<dbReference type="OrthoDB" id="142296at2157"/>
<sequence length="90" mass="10232">MERLTDLIGIGKVLESQLNEVGITTKKELEEVGAIETWIKIKKNVPSSCSYKLRVLEGAIQGINSSDLDENTEKSLKEFYDKFKQENKKI</sequence>
<comment type="caution">
    <text evidence="2">The sequence shown here is derived from an EMBL/GenBank/DDBJ whole genome shotgun (WGS) entry which is preliminary data.</text>
</comment>
<organism evidence="2 3">
    <name type="scientific">Methanobrevibacter cuticularis</name>
    <dbReference type="NCBI Taxonomy" id="47311"/>
    <lineage>
        <taxon>Archaea</taxon>
        <taxon>Methanobacteriati</taxon>
        <taxon>Methanobacteriota</taxon>
        <taxon>Methanomada group</taxon>
        <taxon>Methanobacteria</taxon>
        <taxon>Methanobacteriales</taxon>
        <taxon>Methanobacteriaceae</taxon>
        <taxon>Methanobrevibacter</taxon>
    </lineage>
</organism>
<proteinExistence type="predicted"/>
<dbReference type="STRING" id="47311.MBCUT_07570"/>
<dbReference type="Gene3D" id="1.10.150.20">
    <property type="entry name" value="5' to 3' exonuclease, C-terminal subdomain"/>
    <property type="match status" value="1"/>
</dbReference>
<name>A0A166ED36_9EURY</name>